<feature type="chain" id="PRO_5003020145" description="Lipoprotein" evidence="1">
    <location>
        <begin position="23"/>
        <end position="114"/>
    </location>
</feature>
<reference evidence="3" key="1">
    <citation type="submission" date="2009-09" db="EMBL/GenBank/DDBJ databases">
        <title>The complete chromosome of Sebaldella termitidis ATCC 33386.</title>
        <authorList>
            <consortium name="US DOE Joint Genome Institute (JGI-PGF)"/>
            <person name="Lucas S."/>
            <person name="Copeland A."/>
            <person name="Lapidus A."/>
            <person name="Glavina del Rio T."/>
            <person name="Dalin E."/>
            <person name="Tice H."/>
            <person name="Bruce D."/>
            <person name="Goodwin L."/>
            <person name="Pitluck S."/>
            <person name="Kyrpides N."/>
            <person name="Mavromatis K."/>
            <person name="Ivanova N."/>
            <person name="Mikhailova N."/>
            <person name="Sims D."/>
            <person name="Meincke L."/>
            <person name="Brettin T."/>
            <person name="Detter J.C."/>
            <person name="Han C."/>
            <person name="Larimer F."/>
            <person name="Land M."/>
            <person name="Hauser L."/>
            <person name="Markowitz V."/>
            <person name="Cheng J.F."/>
            <person name="Hugenholtz P."/>
            <person name="Woyke T."/>
            <person name="Wu D."/>
            <person name="Eisen J.A."/>
        </authorList>
    </citation>
    <scope>NUCLEOTIDE SEQUENCE [LARGE SCALE GENOMIC DNA]</scope>
    <source>
        <strain evidence="3">ATCC 33386 / NCTC 11300</strain>
    </source>
</reference>
<keyword evidence="1" id="KW-0732">Signal</keyword>
<organism evidence="2 3">
    <name type="scientific">Sebaldella termitidis (strain ATCC 33386 / NCTC 11300)</name>
    <dbReference type="NCBI Taxonomy" id="526218"/>
    <lineage>
        <taxon>Bacteria</taxon>
        <taxon>Fusobacteriati</taxon>
        <taxon>Fusobacteriota</taxon>
        <taxon>Fusobacteriia</taxon>
        <taxon>Fusobacteriales</taxon>
        <taxon>Leptotrichiaceae</taxon>
        <taxon>Sebaldella</taxon>
    </lineage>
</organism>
<sequence length="114" mass="13148">MIKKLFTLFVFLSFCGSTGFGADQCYKNKYSYKDSLVQQYVDDYRALLPLYTEAINEKNTEKIYNFTDSAQKLGERGLIISEILVDSDEARKFSEEMSEIAECFFNTAIDISNR</sequence>
<gene>
    <name evidence="2" type="ordered locus">Sterm_4042</name>
</gene>
<evidence type="ECO:0000313" key="3">
    <source>
        <dbReference type="Proteomes" id="UP000000845"/>
    </source>
</evidence>
<feature type="signal peptide" evidence="1">
    <location>
        <begin position="1"/>
        <end position="22"/>
    </location>
</feature>
<dbReference type="RefSeq" id="WP_012863449.1">
    <property type="nucleotide sequence ID" value="NC_013517.1"/>
</dbReference>
<evidence type="ECO:0008006" key="4">
    <source>
        <dbReference type="Google" id="ProtNLM"/>
    </source>
</evidence>
<proteinExistence type="predicted"/>
<dbReference type="HOGENOM" id="CLU_2119413_0_0_0"/>
<accession>D1AGC2</accession>
<reference evidence="2 3" key="2">
    <citation type="journal article" date="2010" name="Stand. Genomic Sci.">
        <title>Complete genome sequence of Sebaldella termitidis type strain (NCTC 11300).</title>
        <authorList>
            <person name="Harmon-Smith M."/>
            <person name="Celia L."/>
            <person name="Chertkov O."/>
            <person name="Lapidus A."/>
            <person name="Copeland A."/>
            <person name="Glavina Del Rio T."/>
            <person name="Nolan M."/>
            <person name="Lucas S."/>
            <person name="Tice H."/>
            <person name="Cheng J.F."/>
            <person name="Han C."/>
            <person name="Detter J.C."/>
            <person name="Bruce D."/>
            <person name="Goodwin L."/>
            <person name="Pitluck S."/>
            <person name="Pati A."/>
            <person name="Liolios K."/>
            <person name="Ivanova N."/>
            <person name="Mavromatis K."/>
            <person name="Mikhailova N."/>
            <person name="Chen A."/>
            <person name="Palaniappan K."/>
            <person name="Land M."/>
            <person name="Hauser L."/>
            <person name="Chang Y.J."/>
            <person name="Jeffries C.D."/>
            <person name="Brettin T."/>
            <person name="Goker M."/>
            <person name="Beck B."/>
            <person name="Bristow J."/>
            <person name="Eisen J.A."/>
            <person name="Markowitz V."/>
            <person name="Hugenholtz P."/>
            <person name="Kyrpides N.C."/>
            <person name="Klenk H.P."/>
            <person name="Chen F."/>
        </authorList>
    </citation>
    <scope>NUCLEOTIDE SEQUENCE [LARGE SCALE GENOMIC DNA]</scope>
    <source>
        <strain evidence="3">ATCC 33386 / NCTC 11300</strain>
    </source>
</reference>
<evidence type="ECO:0000313" key="2">
    <source>
        <dbReference type="EMBL" id="ACZ10874.1"/>
    </source>
</evidence>
<protein>
    <recommendedName>
        <fullName evidence="4">Lipoprotein</fullName>
    </recommendedName>
</protein>
<dbReference type="Proteomes" id="UP000000845">
    <property type="component" value="Chromosome"/>
</dbReference>
<dbReference type="EMBL" id="CP001739">
    <property type="protein sequence ID" value="ACZ10874.1"/>
    <property type="molecule type" value="Genomic_DNA"/>
</dbReference>
<name>D1AGC2_SEBTE</name>
<keyword evidence="3" id="KW-1185">Reference proteome</keyword>
<dbReference type="STRING" id="526218.Sterm_4042"/>
<evidence type="ECO:0000256" key="1">
    <source>
        <dbReference type="SAM" id="SignalP"/>
    </source>
</evidence>
<dbReference type="KEGG" id="str:Sterm_4042"/>
<dbReference type="AlphaFoldDB" id="D1AGC2"/>